<dbReference type="AlphaFoldDB" id="B3E7Z3"/>
<reference evidence="2 3" key="1">
    <citation type="submission" date="2008-05" db="EMBL/GenBank/DDBJ databases">
        <title>Complete sequence of chromosome of Geobacter lovleyi SZ.</title>
        <authorList>
            <consortium name="US DOE Joint Genome Institute"/>
            <person name="Lucas S."/>
            <person name="Copeland A."/>
            <person name="Lapidus A."/>
            <person name="Glavina del Rio T."/>
            <person name="Dalin E."/>
            <person name="Tice H."/>
            <person name="Bruce D."/>
            <person name="Goodwin L."/>
            <person name="Pitluck S."/>
            <person name="Chertkov O."/>
            <person name="Meincke L."/>
            <person name="Brettin T."/>
            <person name="Detter J.C."/>
            <person name="Han C."/>
            <person name="Tapia R."/>
            <person name="Kuske C.R."/>
            <person name="Schmutz J."/>
            <person name="Larimer F."/>
            <person name="Land M."/>
            <person name="Hauser L."/>
            <person name="Kyrpides N."/>
            <person name="Mikhailova N."/>
            <person name="Sung Y."/>
            <person name="Fletcher K.E."/>
            <person name="Ritalahti K.M."/>
            <person name="Loeffler F.E."/>
            <person name="Richardson P."/>
        </authorList>
    </citation>
    <scope>NUCLEOTIDE SEQUENCE [LARGE SCALE GENOMIC DNA]</scope>
    <source>
        <strain evidence="3">ATCC BAA-1151 / DSM 17278 / SZ</strain>
    </source>
</reference>
<accession>B3E7Z3</accession>
<dbReference type="EMBL" id="CP001089">
    <property type="protein sequence ID" value="ACD96566.1"/>
    <property type="molecule type" value="Genomic_DNA"/>
</dbReference>
<dbReference type="InterPro" id="IPR010982">
    <property type="entry name" value="Lambda_DNA-bd_dom_sf"/>
</dbReference>
<dbReference type="eggNOG" id="COG3655">
    <property type="taxonomic scope" value="Bacteria"/>
</dbReference>
<dbReference type="CDD" id="cd00093">
    <property type="entry name" value="HTH_XRE"/>
    <property type="match status" value="1"/>
</dbReference>
<proteinExistence type="predicted"/>
<dbReference type="InterPro" id="IPR001387">
    <property type="entry name" value="Cro/C1-type_HTH"/>
</dbReference>
<evidence type="ECO:0000313" key="2">
    <source>
        <dbReference type="EMBL" id="ACD96566.1"/>
    </source>
</evidence>
<dbReference type="Proteomes" id="UP000002420">
    <property type="component" value="Chromosome"/>
</dbReference>
<dbReference type="RefSeq" id="WP_012470892.1">
    <property type="nucleotide sequence ID" value="NC_010814.1"/>
</dbReference>
<name>B3E7Z3_TRIL1</name>
<evidence type="ECO:0000259" key="1">
    <source>
        <dbReference type="PROSITE" id="PS50943"/>
    </source>
</evidence>
<dbReference type="STRING" id="398767.Glov_2853"/>
<dbReference type="OrthoDB" id="9805309at2"/>
<organism evidence="2 3">
    <name type="scientific">Trichlorobacter lovleyi (strain ATCC BAA-1151 / DSM 17278 / SZ)</name>
    <name type="common">Geobacter lovleyi</name>
    <dbReference type="NCBI Taxonomy" id="398767"/>
    <lineage>
        <taxon>Bacteria</taxon>
        <taxon>Pseudomonadati</taxon>
        <taxon>Thermodesulfobacteriota</taxon>
        <taxon>Desulfuromonadia</taxon>
        <taxon>Geobacterales</taxon>
        <taxon>Geobacteraceae</taxon>
        <taxon>Trichlorobacter</taxon>
    </lineage>
</organism>
<dbReference type="SUPFAM" id="SSF47413">
    <property type="entry name" value="lambda repressor-like DNA-binding domains"/>
    <property type="match status" value="1"/>
</dbReference>
<dbReference type="Pfam" id="PF13443">
    <property type="entry name" value="HTH_26"/>
    <property type="match status" value="1"/>
</dbReference>
<protein>
    <submittedName>
        <fullName evidence="2">Putative transcriptional regulator, XRE family</fullName>
    </submittedName>
</protein>
<dbReference type="KEGG" id="glo:Glov_2853"/>
<dbReference type="GO" id="GO:0003677">
    <property type="term" value="F:DNA binding"/>
    <property type="evidence" value="ECO:0007669"/>
    <property type="project" value="InterPro"/>
</dbReference>
<dbReference type="SMART" id="SM00530">
    <property type="entry name" value="HTH_XRE"/>
    <property type="match status" value="1"/>
</dbReference>
<evidence type="ECO:0000313" key="3">
    <source>
        <dbReference type="Proteomes" id="UP000002420"/>
    </source>
</evidence>
<sequence>MIRFRLREMIIDKEFTEGRRITFEEISQGTGIQRTTLSRIAGQRGYNTTTDNIDKLCRYFGCSVDKLMEYVPDEELSGVAEQSVKQ</sequence>
<dbReference type="PROSITE" id="PS50943">
    <property type="entry name" value="HTH_CROC1"/>
    <property type="match status" value="1"/>
</dbReference>
<feature type="domain" description="HTH cro/C1-type" evidence="1">
    <location>
        <begin position="19"/>
        <end position="67"/>
    </location>
</feature>
<dbReference type="Gene3D" id="1.10.260.40">
    <property type="entry name" value="lambda repressor-like DNA-binding domains"/>
    <property type="match status" value="1"/>
</dbReference>
<gene>
    <name evidence="2" type="ordered locus">Glov_2853</name>
</gene>
<keyword evidence="3" id="KW-1185">Reference proteome</keyword>
<dbReference type="HOGENOM" id="CLU_066192_31_3_7"/>